<feature type="transmembrane region" description="Helical" evidence="2">
    <location>
        <begin position="555"/>
        <end position="577"/>
    </location>
</feature>
<evidence type="ECO:0000313" key="3">
    <source>
        <dbReference type="EMBL" id="KAK3249028.1"/>
    </source>
</evidence>
<keyword evidence="2" id="KW-1133">Transmembrane helix</keyword>
<proteinExistence type="predicted"/>
<evidence type="ECO:0000256" key="1">
    <source>
        <dbReference type="SAM" id="MobiDB-lite"/>
    </source>
</evidence>
<reference evidence="3 4" key="1">
    <citation type="journal article" date="2015" name="Genome Biol. Evol.">
        <title>Comparative Genomics of a Bacterivorous Green Alga Reveals Evolutionary Causalities and Consequences of Phago-Mixotrophic Mode of Nutrition.</title>
        <authorList>
            <person name="Burns J.A."/>
            <person name="Paasch A."/>
            <person name="Narechania A."/>
            <person name="Kim E."/>
        </authorList>
    </citation>
    <scope>NUCLEOTIDE SEQUENCE [LARGE SCALE GENOMIC DNA]</scope>
    <source>
        <strain evidence="3 4">PLY_AMNH</strain>
    </source>
</reference>
<comment type="caution">
    <text evidence="3">The sequence shown here is derived from an EMBL/GenBank/DDBJ whole genome shotgun (WGS) entry which is preliminary data.</text>
</comment>
<protein>
    <submittedName>
        <fullName evidence="3">Uncharacterized protein</fullName>
    </submittedName>
</protein>
<keyword evidence="2" id="KW-0812">Transmembrane</keyword>
<dbReference type="Proteomes" id="UP001190700">
    <property type="component" value="Unassembled WGS sequence"/>
</dbReference>
<evidence type="ECO:0000256" key="2">
    <source>
        <dbReference type="SAM" id="Phobius"/>
    </source>
</evidence>
<dbReference type="EMBL" id="LGRX02027625">
    <property type="protein sequence ID" value="KAK3249028.1"/>
    <property type="molecule type" value="Genomic_DNA"/>
</dbReference>
<accession>A0AAE0C5W1</accession>
<keyword evidence="2" id="KW-0472">Membrane</keyword>
<feature type="region of interest" description="Disordered" evidence="1">
    <location>
        <begin position="320"/>
        <end position="348"/>
    </location>
</feature>
<keyword evidence="4" id="KW-1185">Reference proteome</keyword>
<gene>
    <name evidence="3" type="ORF">CYMTET_41536</name>
</gene>
<organism evidence="3 4">
    <name type="scientific">Cymbomonas tetramitiformis</name>
    <dbReference type="NCBI Taxonomy" id="36881"/>
    <lineage>
        <taxon>Eukaryota</taxon>
        <taxon>Viridiplantae</taxon>
        <taxon>Chlorophyta</taxon>
        <taxon>Pyramimonadophyceae</taxon>
        <taxon>Pyramimonadales</taxon>
        <taxon>Pyramimonadaceae</taxon>
        <taxon>Cymbomonas</taxon>
    </lineage>
</organism>
<evidence type="ECO:0000313" key="4">
    <source>
        <dbReference type="Proteomes" id="UP001190700"/>
    </source>
</evidence>
<dbReference type="AlphaFoldDB" id="A0AAE0C5W1"/>
<sequence>MSARHPTVSAAARRSLATIFDDAAARHATTPATPLVTAAPAANSAAATFLSNVKSLTRDHFNEKVAKLVIRKVYEDKTQRFSGAESNVHALFAKLVLALRTAFTAEESAFGPLFDLEDASLPVRSEANRLIFSTLELIVHPTSPAADWIENSAESHPFDGKRALFEIARMLLDAGGPFQGTADLLSIKLVKDINPLSTISAFNAALRSARRNSTLNDEEVKPLFIKALDPVFYAPVVNRLLLHDQRAAESLATIQQWTRECYSQHSASGTAHGFNVTEDVSAHSYSENSDFRQIFSDVQNMMCGMKREIKNIKYRLDSTKGFTPRGEKHGRGPKLASRFGAEPLKPGGNISQTAVNKKVAFHKGTGEFVPLCRNSTCTATGAKHWHRDCPHGGPRGSGEFGAHEFSVGTPKNGMYATLFQSAVESGDNARFEAVCYLADESDIVTFADNIGFSVVEKPPTDGHAAGSDTVVFAGLRPEIDVSANQSFTFADKMATAFAEKPLHMNYIQDVSADNSDLLGDSTDAEDSDGEDVHLPPPVSLRGCGRPLPGFGKSGLLGLLVCSVFLLCAAVPIAATAFGDGHAGDMPAPPVGGAFTGCSRARATSRWCYGGAISNSSSQTQSQAGARWECDHWSGAVYLSGG</sequence>
<name>A0AAE0C5W1_9CHLO</name>